<gene>
    <name evidence="4" type="ORF">Spa11_43090</name>
</gene>
<evidence type="ECO:0000313" key="4">
    <source>
        <dbReference type="EMBL" id="QDV76084.1"/>
    </source>
</evidence>
<keyword evidence="2" id="KW-1133">Transmembrane helix</keyword>
<dbReference type="EMBL" id="CP036349">
    <property type="protein sequence ID" value="QDV76084.1"/>
    <property type="molecule type" value="Genomic_DNA"/>
</dbReference>
<proteinExistence type="predicted"/>
<dbReference type="Pfam" id="PF07596">
    <property type="entry name" value="SBP_bac_10"/>
    <property type="match status" value="1"/>
</dbReference>
<protein>
    <recommendedName>
        <fullName evidence="3">DUF1559 domain-containing protein</fullName>
    </recommendedName>
</protein>
<dbReference type="SUPFAM" id="SSF54523">
    <property type="entry name" value="Pili subunits"/>
    <property type="match status" value="1"/>
</dbReference>
<evidence type="ECO:0000256" key="1">
    <source>
        <dbReference type="SAM" id="MobiDB-lite"/>
    </source>
</evidence>
<evidence type="ECO:0000313" key="5">
    <source>
        <dbReference type="Proteomes" id="UP000316426"/>
    </source>
</evidence>
<dbReference type="NCBIfam" id="TIGR04294">
    <property type="entry name" value="pre_pil_HX9DG"/>
    <property type="match status" value="1"/>
</dbReference>
<reference evidence="4 5" key="1">
    <citation type="submission" date="2019-02" db="EMBL/GenBank/DDBJ databases">
        <title>Deep-cultivation of Planctomycetes and their phenomic and genomic characterization uncovers novel biology.</title>
        <authorList>
            <person name="Wiegand S."/>
            <person name="Jogler M."/>
            <person name="Boedeker C."/>
            <person name="Pinto D."/>
            <person name="Vollmers J."/>
            <person name="Rivas-Marin E."/>
            <person name="Kohn T."/>
            <person name="Peeters S.H."/>
            <person name="Heuer A."/>
            <person name="Rast P."/>
            <person name="Oberbeckmann S."/>
            <person name="Bunk B."/>
            <person name="Jeske O."/>
            <person name="Meyerdierks A."/>
            <person name="Storesund J.E."/>
            <person name="Kallscheuer N."/>
            <person name="Luecker S."/>
            <person name="Lage O.M."/>
            <person name="Pohl T."/>
            <person name="Merkel B.J."/>
            <person name="Hornburger P."/>
            <person name="Mueller R.-W."/>
            <person name="Bruemmer F."/>
            <person name="Labrenz M."/>
            <person name="Spormann A.M."/>
            <person name="Op den Camp H."/>
            <person name="Overmann J."/>
            <person name="Amann R."/>
            <person name="Jetten M.S.M."/>
            <person name="Mascher T."/>
            <person name="Medema M.H."/>
            <person name="Devos D.P."/>
            <person name="Kaster A.-K."/>
            <person name="Ovreas L."/>
            <person name="Rohde M."/>
            <person name="Galperin M.Y."/>
            <person name="Jogler C."/>
        </authorList>
    </citation>
    <scope>NUCLEOTIDE SEQUENCE [LARGE SCALE GENOMIC DNA]</scope>
    <source>
        <strain evidence="4 5">Spa11</strain>
    </source>
</reference>
<feature type="domain" description="DUF1559" evidence="3">
    <location>
        <begin position="55"/>
        <end position="305"/>
    </location>
</feature>
<evidence type="ECO:0000256" key="2">
    <source>
        <dbReference type="SAM" id="Phobius"/>
    </source>
</evidence>
<dbReference type="Proteomes" id="UP000316426">
    <property type="component" value="Chromosome"/>
</dbReference>
<sequence>MLLDQMLPTVRPRRSLRPWRQFRPRCVGAFTVLELLVAIGVVGVLVSLLLPAVMHARESGRKTICSNQLHQIGLAMHQHHNWRERLPPAWRVATDRPEFAYGWAAFLLPGMEEASVMPRLDFNQAPNAAGVGDLGLALMNCPSDLIEPSFDLYESTPEPEEEEDSSEGSKDDRMGEVLIRLPTASYVGVYGTVEADEYYTELREGTPERSDGAIVFDRVVRFADLTRGLSKTLLVGERTMATVPSTWLGVDLRGEDAECRLTGSAMTHPNCDTCDECEFTSRHAGGSYFLWADGHVSLVAETIDPNAYRELARRSAP</sequence>
<evidence type="ECO:0000259" key="3">
    <source>
        <dbReference type="Pfam" id="PF07596"/>
    </source>
</evidence>
<organism evidence="4 5">
    <name type="scientific">Botrimarina mediterranea</name>
    <dbReference type="NCBI Taxonomy" id="2528022"/>
    <lineage>
        <taxon>Bacteria</taxon>
        <taxon>Pseudomonadati</taxon>
        <taxon>Planctomycetota</taxon>
        <taxon>Planctomycetia</taxon>
        <taxon>Pirellulales</taxon>
        <taxon>Lacipirellulaceae</taxon>
        <taxon>Botrimarina</taxon>
    </lineage>
</organism>
<keyword evidence="5" id="KW-1185">Reference proteome</keyword>
<dbReference type="KEGG" id="bmei:Spa11_43090"/>
<name>A0A518KE66_9BACT</name>
<keyword evidence="2" id="KW-0472">Membrane</keyword>
<dbReference type="PANTHER" id="PTHR30093:SF2">
    <property type="entry name" value="TYPE II SECRETION SYSTEM PROTEIN H"/>
    <property type="match status" value="1"/>
</dbReference>
<dbReference type="Gene3D" id="3.30.700.10">
    <property type="entry name" value="Glycoprotein, Type 4 Pilin"/>
    <property type="match status" value="1"/>
</dbReference>
<feature type="compositionally biased region" description="Acidic residues" evidence="1">
    <location>
        <begin position="157"/>
        <end position="166"/>
    </location>
</feature>
<feature type="region of interest" description="Disordered" evidence="1">
    <location>
        <begin position="149"/>
        <end position="174"/>
    </location>
</feature>
<keyword evidence="2" id="KW-0812">Transmembrane</keyword>
<feature type="transmembrane region" description="Helical" evidence="2">
    <location>
        <begin position="27"/>
        <end position="53"/>
    </location>
</feature>
<accession>A0A518KE66</accession>
<dbReference type="PANTHER" id="PTHR30093">
    <property type="entry name" value="GENERAL SECRETION PATHWAY PROTEIN G"/>
    <property type="match status" value="1"/>
</dbReference>
<dbReference type="InterPro" id="IPR027558">
    <property type="entry name" value="Pre_pil_HX9DG_C"/>
</dbReference>
<dbReference type="AlphaFoldDB" id="A0A518KE66"/>
<dbReference type="InterPro" id="IPR011453">
    <property type="entry name" value="DUF1559"/>
</dbReference>
<dbReference type="InterPro" id="IPR045584">
    <property type="entry name" value="Pilin-like"/>
</dbReference>